<proteinExistence type="predicted"/>
<dbReference type="Proteomes" id="UP001224644">
    <property type="component" value="Unassembled WGS sequence"/>
</dbReference>
<organism evidence="2 3">
    <name type="scientific">Methylobacterium adhaesivum</name>
    <dbReference type="NCBI Taxonomy" id="333297"/>
    <lineage>
        <taxon>Bacteria</taxon>
        <taxon>Pseudomonadati</taxon>
        <taxon>Pseudomonadota</taxon>
        <taxon>Alphaproteobacteria</taxon>
        <taxon>Hyphomicrobiales</taxon>
        <taxon>Methylobacteriaceae</taxon>
        <taxon>Methylobacterium</taxon>
    </lineage>
</organism>
<keyword evidence="3" id="KW-1185">Reference proteome</keyword>
<sequence length="193" mass="21059">MTDYRLITLSTLTPLEPTGPLPDWLVAANPSEDQIAGLGWSGRTGQGYFRIAIADDPPFDPDTHRLSDPVEGKPDPKTKTIPAVREVVALTADEIAARNPIPDNPTLGDWRVALVLWGRLAEVLARIKALVDAGNPLGVVAQERVEYSNNVLRAQLLQLKDVFGFTEADVDESLWRADRVSKGDLSGVWPLEG</sequence>
<protein>
    <submittedName>
        <fullName evidence="2">Uncharacterized protein</fullName>
    </submittedName>
</protein>
<evidence type="ECO:0000313" key="3">
    <source>
        <dbReference type="Proteomes" id="UP001224644"/>
    </source>
</evidence>
<feature type="region of interest" description="Disordered" evidence="1">
    <location>
        <begin position="59"/>
        <end position="78"/>
    </location>
</feature>
<dbReference type="EMBL" id="JAUFPX010000006">
    <property type="protein sequence ID" value="MDN3590601.1"/>
    <property type="molecule type" value="Genomic_DNA"/>
</dbReference>
<accession>A0ABT8BH36</accession>
<name>A0ABT8BH36_9HYPH</name>
<evidence type="ECO:0000313" key="2">
    <source>
        <dbReference type="EMBL" id="MDN3590601.1"/>
    </source>
</evidence>
<feature type="compositionally biased region" description="Basic and acidic residues" evidence="1">
    <location>
        <begin position="61"/>
        <end position="78"/>
    </location>
</feature>
<evidence type="ECO:0000256" key="1">
    <source>
        <dbReference type="SAM" id="MobiDB-lite"/>
    </source>
</evidence>
<reference evidence="3" key="1">
    <citation type="journal article" date="2019" name="Int. J. Syst. Evol. Microbiol.">
        <title>The Global Catalogue of Microorganisms (GCM) 10K type strain sequencing project: providing services to taxonomists for standard genome sequencing and annotation.</title>
        <authorList>
            <consortium name="The Broad Institute Genomics Platform"/>
            <consortium name="The Broad Institute Genome Sequencing Center for Infectious Disease"/>
            <person name="Wu L."/>
            <person name="Ma J."/>
        </authorList>
    </citation>
    <scope>NUCLEOTIDE SEQUENCE [LARGE SCALE GENOMIC DNA]</scope>
    <source>
        <strain evidence="3">CECT 7069</strain>
    </source>
</reference>
<dbReference type="RefSeq" id="WP_238223019.1">
    <property type="nucleotide sequence ID" value="NZ_BPQD01000003.1"/>
</dbReference>
<gene>
    <name evidence="2" type="ORF">QWZ12_08240</name>
</gene>
<comment type="caution">
    <text evidence="2">The sequence shown here is derived from an EMBL/GenBank/DDBJ whole genome shotgun (WGS) entry which is preliminary data.</text>
</comment>